<proteinExistence type="inferred from homology"/>
<comment type="subcellular location">
    <subcellularLocation>
        <location evidence="13">Cytoplasm</location>
    </subcellularLocation>
</comment>
<protein>
    <recommendedName>
        <fullName evidence="4 13">Homoserine kinase</fullName>
        <shortName evidence="13">HK</shortName>
        <shortName evidence="13">HSK</shortName>
        <ecNumber evidence="3 13">2.7.1.39</ecNumber>
    </recommendedName>
</protein>
<feature type="binding site" evidence="13">
    <location>
        <begin position="98"/>
        <end position="108"/>
    </location>
    <ligand>
        <name>ATP</name>
        <dbReference type="ChEBI" id="CHEBI:30616"/>
    </ligand>
</feature>
<evidence type="ECO:0000256" key="9">
    <source>
        <dbReference type="ARBA" id="ARBA00022777"/>
    </source>
</evidence>
<dbReference type="Gene3D" id="3.30.70.890">
    <property type="entry name" value="GHMP kinase, C-terminal domain"/>
    <property type="match status" value="1"/>
</dbReference>
<keyword evidence="9 13" id="KW-0418">Kinase</keyword>
<accession>A0A1G6LR54</accession>
<evidence type="ECO:0000256" key="13">
    <source>
        <dbReference type="HAMAP-Rule" id="MF_00384"/>
    </source>
</evidence>
<evidence type="ECO:0000256" key="5">
    <source>
        <dbReference type="ARBA" id="ARBA00022605"/>
    </source>
</evidence>
<feature type="domain" description="GHMP kinase C-terminal" evidence="15">
    <location>
        <begin position="213"/>
        <end position="289"/>
    </location>
</feature>
<reference evidence="17" key="1">
    <citation type="submission" date="2016-10" db="EMBL/GenBank/DDBJ databases">
        <authorList>
            <person name="Varghese N."/>
            <person name="Submissions S."/>
        </authorList>
    </citation>
    <scope>NUCLEOTIDE SEQUENCE [LARGE SCALE GENOMIC DNA]</scope>
    <source>
        <strain evidence="17">DSM 22619</strain>
    </source>
</reference>
<dbReference type="GO" id="GO:0009088">
    <property type="term" value="P:threonine biosynthetic process"/>
    <property type="evidence" value="ECO:0007669"/>
    <property type="project" value="UniProtKB-UniRule"/>
</dbReference>
<comment type="function">
    <text evidence="12 13">Catalyzes the ATP-dependent phosphorylation of L-homoserine to L-homoserine phosphate.</text>
</comment>
<evidence type="ECO:0000256" key="7">
    <source>
        <dbReference type="ARBA" id="ARBA00022697"/>
    </source>
</evidence>
<evidence type="ECO:0000256" key="11">
    <source>
        <dbReference type="ARBA" id="ARBA00049375"/>
    </source>
</evidence>
<keyword evidence="17" id="KW-1185">Reference proteome</keyword>
<dbReference type="PROSITE" id="PS00627">
    <property type="entry name" value="GHMP_KINASES_ATP"/>
    <property type="match status" value="1"/>
</dbReference>
<evidence type="ECO:0000256" key="1">
    <source>
        <dbReference type="ARBA" id="ARBA00005015"/>
    </source>
</evidence>
<dbReference type="STRING" id="604330.SAMN04489857_1070"/>
<dbReference type="UniPathway" id="UPA00050">
    <property type="reaction ID" value="UER00064"/>
</dbReference>
<evidence type="ECO:0000256" key="2">
    <source>
        <dbReference type="ARBA" id="ARBA00007370"/>
    </source>
</evidence>
<comment type="similarity">
    <text evidence="2 13">Belongs to the GHMP kinase family. Homoserine kinase subfamily.</text>
</comment>
<evidence type="ECO:0000313" key="16">
    <source>
        <dbReference type="EMBL" id="SDC45752.1"/>
    </source>
</evidence>
<dbReference type="Proteomes" id="UP000198528">
    <property type="component" value="Unassembled WGS sequence"/>
</dbReference>
<feature type="domain" description="GHMP kinase N-terminal" evidence="14">
    <location>
        <begin position="69"/>
        <end position="151"/>
    </location>
</feature>
<dbReference type="PIRSF" id="PIRSF000676">
    <property type="entry name" value="Homoser_kin"/>
    <property type="match status" value="1"/>
</dbReference>
<evidence type="ECO:0000256" key="3">
    <source>
        <dbReference type="ARBA" id="ARBA00012078"/>
    </source>
</evidence>
<dbReference type="Gene3D" id="3.30.230.10">
    <property type="match status" value="1"/>
</dbReference>
<dbReference type="HAMAP" id="MF_00384">
    <property type="entry name" value="Homoser_kinase"/>
    <property type="match status" value="1"/>
</dbReference>
<dbReference type="Pfam" id="PF00288">
    <property type="entry name" value="GHMP_kinases_N"/>
    <property type="match status" value="1"/>
</dbReference>
<keyword evidence="8 13" id="KW-0547">Nucleotide-binding</keyword>
<keyword evidence="13" id="KW-0963">Cytoplasm</keyword>
<gene>
    <name evidence="13" type="primary">thrB</name>
    <name evidence="16" type="ORF">SAMN04487824_11610</name>
</gene>
<keyword evidence="5 13" id="KW-0028">Amino-acid biosynthesis</keyword>
<dbReference type="PANTHER" id="PTHR20861">
    <property type="entry name" value="HOMOSERINE/4-DIPHOSPHOCYTIDYL-2-C-METHYL-D-ERYTHRITOL KINASE"/>
    <property type="match status" value="1"/>
</dbReference>
<dbReference type="SUPFAM" id="SSF54211">
    <property type="entry name" value="Ribosomal protein S5 domain 2-like"/>
    <property type="match status" value="1"/>
</dbReference>
<dbReference type="InterPro" id="IPR014721">
    <property type="entry name" value="Ribsml_uS5_D2-typ_fold_subgr"/>
</dbReference>
<keyword evidence="6 13" id="KW-0808">Transferase</keyword>
<evidence type="ECO:0000259" key="15">
    <source>
        <dbReference type="Pfam" id="PF08544"/>
    </source>
</evidence>
<dbReference type="Pfam" id="PF08544">
    <property type="entry name" value="GHMP_kinases_C"/>
    <property type="match status" value="1"/>
</dbReference>
<dbReference type="PANTHER" id="PTHR20861:SF1">
    <property type="entry name" value="HOMOSERINE KINASE"/>
    <property type="match status" value="1"/>
</dbReference>
<dbReference type="AlphaFoldDB" id="A0A1G6LR54"/>
<keyword evidence="10 13" id="KW-0067">ATP-binding</keyword>
<name>A0A1G6LR54_9ACTN</name>
<evidence type="ECO:0000256" key="8">
    <source>
        <dbReference type="ARBA" id="ARBA00022741"/>
    </source>
</evidence>
<dbReference type="InterPro" id="IPR000870">
    <property type="entry name" value="Homoserine_kinase"/>
</dbReference>
<evidence type="ECO:0000259" key="14">
    <source>
        <dbReference type="Pfam" id="PF00288"/>
    </source>
</evidence>
<dbReference type="NCBIfam" id="TIGR00191">
    <property type="entry name" value="thrB"/>
    <property type="match status" value="1"/>
</dbReference>
<dbReference type="InterPro" id="IPR036554">
    <property type="entry name" value="GHMP_kinase_C_sf"/>
</dbReference>
<dbReference type="GO" id="GO:0005737">
    <property type="term" value="C:cytoplasm"/>
    <property type="evidence" value="ECO:0007669"/>
    <property type="project" value="UniProtKB-SubCell"/>
</dbReference>
<evidence type="ECO:0000256" key="6">
    <source>
        <dbReference type="ARBA" id="ARBA00022679"/>
    </source>
</evidence>
<dbReference type="PRINTS" id="PR00958">
    <property type="entry name" value="HOMSERKINASE"/>
</dbReference>
<evidence type="ECO:0000256" key="4">
    <source>
        <dbReference type="ARBA" id="ARBA00017858"/>
    </source>
</evidence>
<comment type="pathway">
    <text evidence="1 13">Amino-acid biosynthesis; L-threonine biosynthesis; L-threonine from L-aspartate: step 4/5.</text>
</comment>
<dbReference type="RefSeq" id="WP_090846957.1">
    <property type="nucleotide sequence ID" value="NZ_FMZL01000016.1"/>
</dbReference>
<organism evidence="16 17">
    <name type="scientific">Parafannyhessea umbonata</name>
    <dbReference type="NCBI Taxonomy" id="604330"/>
    <lineage>
        <taxon>Bacteria</taxon>
        <taxon>Bacillati</taxon>
        <taxon>Actinomycetota</taxon>
        <taxon>Coriobacteriia</taxon>
        <taxon>Coriobacteriales</taxon>
        <taxon>Atopobiaceae</taxon>
        <taxon>Parafannyhessea</taxon>
    </lineage>
</organism>
<dbReference type="InterPro" id="IPR006204">
    <property type="entry name" value="GHMP_kinase_N_dom"/>
</dbReference>
<dbReference type="SUPFAM" id="SSF55060">
    <property type="entry name" value="GHMP Kinase, C-terminal domain"/>
    <property type="match status" value="1"/>
</dbReference>
<dbReference type="EMBL" id="FMZL01000016">
    <property type="protein sequence ID" value="SDC45752.1"/>
    <property type="molecule type" value="Genomic_DNA"/>
</dbReference>
<comment type="catalytic activity">
    <reaction evidence="11 13">
        <text>L-homoserine + ATP = O-phospho-L-homoserine + ADP + H(+)</text>
        <dbReference type="Rhea" id="RHEA:13985"/>
        <dbReference type="ChEBI" id="CHEBI:15378"/>
        <dbReference type="ChEBI" id="CHEBI:30616"/>
        <dbReference type="ChEBI" id="CHEBI:57476"/>
        <dbReference type="ChEBI" id="CHEBI:57590"/>
        <dbReference type="ChEBI" id="CHEBI:456216"/>
        <dbReference type="EC" id="2.7.1.39"/>
    </reaction>
</comment>
<evidence type="ECO:0000256" key="12">
    <source>
        <dbReference type="ARBA" id="ARBA00049954"/>
    </source>
</evidence>
<dbReference type="InterPro" id="IPR013750">
    <property type="entry name" value="GHMP_kinase_C_dom"/>
</dbReference>
<evidence type="ECO:0000256" key="10">
    <source>
        <dbReference type="ARBA" id="ARBA00022840"/>
    </source>
</evidence>
<dbReference type="InterPro" id="IPR020568">
    <property type="entry name" value="Ribosomal_Su5_D2-typ_SF"/>
</dbReference>
<sequence>MTDQTKDRAGEKHAAPRRFRVLVPATSANVGVGYDCLGLALDLTASFTFEVSDQLLIDGCQERFRGEDNLVWTSYLDTCRELYQRPHELHITIDSPVPLSGGLGSSSTCVVAGVVAAQVLHAGGFDADAALDFATRIEGHPDNVAPALMGGLVSSFVDEGRTRSLRFDIAPNLTFVAIAPPYEVRTAEARKVMPKEVSVQTAVWQMGHCVAVVDALRRGDAELLSAAAKDRLHEPYRATLIPDYEPIRRTALAAGSAAFLISGSGSTMLAITDGRKAADRVAASVTNMVENHVDGLWVRVLAANSRGTEVEAL</sequence>
<dbReference type="InterPro" id="IPR006203">
    <property type="entry name" value="GHMP_knse_ATP-bd_CS"/>
</dbReference>
<dbReference type="EC" id="2.7.1.39" evidence="3 13"/>
<dbReference type="GO" id="GO:0004413">
    <property type="term" value="F:homoserine kinase activity"/>
    <property type="evidence" value="ECO:0007669"/>
    <property type="project" value="UniProtKB-UniRule"/>
</dbReference>
<keyword evidence="7 13" id="KW-0791">Threonine biosynthesis</keyword>
<evidence type="ECO:0000313" key="17">
    <source>
        <dbReference type="Proteomes" id="UP000198528"/>
    </source>
</evidence>
<dbReference type="GO" id="GO:0005524">
    <property type="term" value="F:ATP binding"/>
    <property type="evidence" value="ECO:0007669"/>
    <property type="project" value="UniProtKB-UniRule"/>
</dbReference>